<proteinExistence type="predicted"/>
<name>Q54YI7_DICDI</name>
<dbReference type="Proteomes" id="UP000002195">
    <property type="component" value="Unassembled WGS sequence"/>
</dbReference>
<organism evidence="1 2">
    <name type="scientific">Dictyostelium discoideum</name>
    <name type="common">Social amoeba</name>
    <dbReference type="NCBI Taxonomy" id="44689"/>
    <lineage>
        <taxon>Eukaryota</taxon>
        <taxon>Amoebozoa</taxon>
        <taxon>Evosea</taxon>
        <taxon>Eumycetozoa</taxon>
        <taxon>Dictyostelia</taxon>
        <taxon>Dictyosteliales</taxon>
        <taxon>Dictyosteliaceae</taxon>
        <taxon>Dictyostelium</taxon>
    </lineage>
</organism>
<dbReference type="KEGG" id="ddi:DDB_G0278223"/>
<gene>
    <name evidence="1" type="ORF">DDB_G0278223</name>
</gene>
<dbReference type="PaxDb" id="44689-DDB0204516"/>
<comment type="caution">
    <text evidence="1">The sequence shown here is derived from an EMBL/GenBank/DDBJ whole genome shotgun (WGS) entry which is preliminary data.</text>
</comment>
<dbReference type="HOGENOM" id="CLU_2781203_0_0_1"/>
<evidence type="ECO:0000313" key="2">
    <source>
        <dbReference type="Proteomes" id="UP000002195"/>
    </source>
</evidence>
<evidence type="ECO:0000313" key="1">
    <source>
        <dbReference type="EMBL" id="EAL68284.1"/>
    </source>
</evidence>
<dbReference type="AlphaFoldDB" id="Q54YI7"/>
<dbReference type="VEuPathDB" id="AmoebaDB:DDB_G0278223"/>
<dbReference type="InParanoid" id="Q54YI7"/>
<protein>
    <submittedName>
        <fullName evidence="1">Uncharacterized protein</fullName>
    </submittedName>
</protein>
<sequence length="69" mass="8512">MKKENHLDNRKYGATKIEKIYFNFASITMEVLLNPRTRKNILKKKKKKMKKKKKKKFLHYLENILKKKF</sequence>
<keyword evidence="2" id="KW-1185">Reference proteome</keyword>
<accession>Q54YI7</accession>
<reference evidence="1 2" key="1">
    <citation type="journal article" date="2005" name="Nature">
        <title>The genome of the social amoeba Dictyostelium discoideum.</title>
        <authorList>
            <consortium name="The Dictyostelium discoideum Sequencing Consortium"/>
            <person name="Eichinger L."/>
            <person name="Pachebat J.A."/>
            <person name="Glockner G."/>
            <person name="Rajandream M.A."/>
            <person name="Sucgang R."/>
            <person name="Berriman M."/>
            <person name="Song J."/>
            <person name="Olsen R."/>
            <person name="Szafranski K."/>
            <person name="Xu Q."/>
            <person name="Tunggal B."/>
            <person name="Kummerfeld S."/>
            <person name="Madera M."/>
            <person name="Konfortov B.A."/>
            <person name="Rivero F."/>
            <person name="Bankier A.T."/>
            <person name="Lehmann R."/>
            <person name="Hamlin N."/>
            <person name="Davies R."/>
            <person name="Gaudet P."/>
            <person name="Fey P."/>
            <person name="Pilcher K."/>
            <person name="Chen G."/>
            <person name="Saunders D."/>
            <person name="Sodergren E."/>
            <person name="Davis P."/>
            <person name="Kerhornou A."/>
            <person name="Nie X."/>
            <person name="Hall N."/>
            <person name="Anjard C."/>
            <person name="Hemphill L."/>
            <person name="Bason N."/>
            <person name="Farbrother P."/>
            <person name="Desany B."/>
            <person name="Just E."/>
            <person name="Morio T."/>
            <person name="Rost R."/>
            <person name="Churcher C."/>
            <person name="Cooper J."/>
            <person name="Haydock S."/>
            <person name="van Driessche N."/>
            <person name="Cronin A."/>
            <person name="Goodhead I."/>
            <person name="Muzny D."/>
            <person name="Mourier T."/>
            <person name="Pain A."/>
            <person name="Lu M."/>
            <person name="Harper D."/>
            <person name="Lindsay R."/>
            <person name="Hauser H."/>
            <person name="James K."/>
            <person name="Quiles M."/>
            <person name="Madan Babu M."/>
            <person name="Saito T."/>
            <person name="Buchrieser C."/>
            <person name="Wardroper A."/>
            <person name="Felder M."/>
            <person name="Thangavelu M."/>
            <person name="Johnson D."/>
            <person name="Knights A."/>
            <person name="Loulseged H."/>
            <person name="Mungall K."/>
            <person name="Oliver K."/>
            <person name="Price C."/>
            <person name="Quail M.A."/>
            <person name="Urushihara H."/>
            <person name="Hernandez J."/>
            <person name="Rabbinowitsch E."/>
            <person name="Steffen D."/>
            <person name="Sanders M."/>
            <person name="Ma J."/>
            <person name="Kohara Y."/>
            <person name="Sharp S."/>
            <person name="Simmonds M."/>
            <person name="Spiegler S."/>
            <person name="Tivey A."/>
            <person name="Sugano S."/>
            <person name="White B."/>
            <person name="Walker D."/>
            <person name="Woodward J."/>
            <person name="Winckler T."/>
            <person name="Tanaka Y."/>
            <person name="Shaulsky G."/>
            <person name="Schleicher M."/>
            <person name="Weinstock G."/>
            <person name="Rosenthal A."/>
            <person name="Cox E.C."/>
            <person name="Chisholm R.L."/>
            <person name="Gibbs R."/>
            <person name="Loomis W.F."/>
            <person name="Platzer M."/>
            <person name="Kay R.R."/>
            <person name="Williams J."/>
            <person name="Dear P.H."/>
            <person name="Noegel A.A."/>
            <person name="Barrell B."/>
            <person name="Kuspa A."/>
        </authorList>
    </citation>
    <scope>NUCLEOTIDE SEQUENCE [LARGE SCALE GENOMIC DNA]</scope>
    <source>
        <strain evidence="1 2">AX4</strain>
    </source>
</reference>
<dbReference type="RefSeq" id="XP_642215.1">
    <property type="nucleotide sequence ID" value="XM_637123.1"/>
</dbReference>
<dbReference type="GeneID" id="8621422"/>
<dbReference type="EMBL" id="AAFI02000023">
    <property type="protein sequence ID" value="EAL68284.1"/>
    <property type="molecule type" value="Genomic_DNA"/>
</dbReference>